<sequence length="232" mass="24229">MTRVQMGPQASRWWIAYLLVFGAALLAAVHDRHWAVVPLVAAILLVGLVATTGSLRAQLAVHLAACAFAAASTIIALVGHDLFWAAFGVFAMLVLAGLVPPALREGSGGRIRTEELVGRSVQQAERLLGYPRNLQPGGLGTPVLVRVPFGPGPDGADRRAGLVVTSVAVDPAGPWIAFGVAPAAFAPALGRRTRDALQAELHTRVGGFPADLRPARAGARLSTDDSRCKIST</sequence>
<keyword evidence="1" id="KW-0812">Transmembrane</keyword>
<gene>
    <name evidence="2" type="ORF">KFZ73_01895</name>
</gene>
<keyword evidence="3" id="KW-1185">Reference proteome</keyword>
<evidence type="ECO:0000313" key="3">
    <source>
        <dbReference type="Proteomes" id="UP000676853"/>
    </source>
</evidence>
<accession>A0ABS5N8J8</accession>
<proteinExistence type="predicted"/>
<evidence type="ECO:0000256" key="1">
    <source>
        <dbReference type="SAM" id="Phobius"/>
    </source>
</evidence>
<keyword evidence="1" id="KW-0472">Membrane</keyword>
<comment type="caution">
    <text evidence="2">The sequence shown here is derived from an EMBL/GenBank/DDBJ whole genome shotgun (WGS) entry which is preliminary data.</text>
</comment>
<feature type="transmembrane region" description="Helical" evidence="1">
    <location>
        <begin position="84"/>
        <end position="103"/>
    </location>
</feature>
<dbReference type="RefSeq" id="WP_126195376.1">
    <property type="nucleotide sequence ID" value="NZ_CP085954.1"/>
</dbReference>
<dbReference type="Proteomes" id="UP000676853">
    <property type="component" value="Unassembled WGS sequence"/>
</dbReference>
<reference evidence="2 3" key="1">
    <citation type="submission" date="2021-04" db="EMBL/GenBank/DDBJ databases">
        <title>Whole genome sequence analysis of a thiophenic sulfur metabolizing bacteria.</title>
        <authorList>
            <person name="Akhtar N."/>
            <person name="Akram J."/>
            <person name="Aslam A."/>
        </authorList>
    </citation>
    <scope>NUCLEOTIDE SEQUENCE [LARGE SCALE GENOMIC DNA]</scope>
    <source>
        <strain evidence="2 3">3OW</strain>
    </source>
</reference>
<keyword evidence="1" id="KW-1133">Transmembrane helix</keyword>
<organism evidence="2 3">
    <name type="scientific">Tsukamurella paurometabola</name>
    <name type="common">Corynebacterium paurometabolum</name>
    <dbReference type="NCBI Taxonomy" id="2061"/>
    <lineage>
        <taxon>Bacteria</taxon>
        <taxon>Bacillati</taxon>
        <taxon>Actinomycetota</taxon>
        <taxon>Actinomycetes</taxon>
        <taxon>Mycobacteriales</taxon>
        <taxon>Tsukamurellaceae</taxon>
        <taxon>Tsukamurella</taxon>
    </lineage>
</organism>
<evidence type="ECO:0008006" key="4">
    <source>
        <dbReference type="Google" id="ProtNLM"/>
    </source>
</evidence>
<protein>
    <recommendedName>
        <fullName evidence="4">DUF4131 domain-containing protein</fullName>
    </recommendedName>
</protein>
<evidence type="ECO:0000313" key="2">
    <source>
        <dbReference type="EMBL" id="MBS4099982.1"/>
    </source>
</evidence>
<feature type="transmembrane region" description="Helical" evidence="1">
    <location>
        <begin position="35"/>
        <end position="52"/>
    </location>
</feature>
<feature type="transmembrane region" description="Helical" evidence="1">
    <location>
        <begin position="12"/>
        <end position="29"/>
    </location>
</feature>
<feature type="transmembrane region" description="Helical" evidence="1">
    <location>
        <begin position="59"/>
        <end position="78"/>
    </location>
</feature>
<name>A0ABS5N8J8_TSUPA</name>
<dbReference type="EMBL" id="JAGXOE010000002">
    <property type="protein sequence ID" value="MBS4099982.1"/>
    <property type="molecule type" value="Genomic_DNA"/>
</dbReference>